<keyword evidence="3" id="KW-1185">Reference proteome</keyword>
<keyword evidence="1" id="KW-1133">Transmembrane helix</keyword>
<proteinExistence type="predicted"/>
<evidence type="ECO:0000313" key="3">
    <source>
        <dbReference type="Proteomes" id="UP001365781"/>
    </source>
</evidence>
<keyword evidence="1" id="KW-0812">Transmembrane</keyword>
<gene>
    <name evidence="2" type="ORF">WB403_50885</name>
</gene>
<evidence type="ECO:0008006" key="4">
    <source>
        <dbReference type="Google" id="ProtNLM"/>
    </source>
</evidence>
<dbReference type="RefSeq" id="WP_336559273.1">
    <property type="nucleotide sequence ID" value="NZ_JBBAYM010000604.1"/>
</dbReference>
<sequence length="84" mass="8670">AALPSDATAGGLAFHRLLFARSRRGWWTPLAVGALGTAFYVVILVAVIIAVFVAAAVGGSGTTERLLALGENMVIDTSDPLMLT</sequence>
<dbReference type="Proteomes" id="UP001365781">
    <property type="component" value="Unassembled WGS sequence"/>
</dbReference>
<protein>
    <recommendedName>
        <fullName evidence="4">ABC transporter permease</fullName>
    </recommendedName>
</protein>
<feature type="non-terminal residue" evidence="2">
    <location>
        <position position="1"/>
    </location>
</feature>
<accession>A0ABU8GW73</accession>
<dbReference type="EMBL" id="JBBAYM010000604">
    <property type="protein sequence ID" value="MEI5617418.1"/>
    <property type="molecule type" value="Genomic_DNA"/>
</dbReference>
<reference evidence="2 3" key="1">
    <citation type="submission" date="2024-03" db="EMBL/GenBank/DDBJ databases">
        <title>First Report of Pectobacterium brasiliscabiei causing potato scab in china.</title>
        <authorList>
            <person name="Handique U."/>
        </authorList>
    </citation>
    <scope>NUCLEOTIDE SEQUENCE [LARGE SCALE GENOMIC DNA]</scope>
    <source>
        <strain evidence="2 3">ZRIMU1503</strain>
    </source>
</reference>
<feature type="transmembrane region" description="Helical" evidence="1">
    <location>
        <begin position="26"/>
        <end position="57"/>
    </location>
</feature>
<name>A0ABU8GW73_9ACTN</name>
<keyword evidence="1" id="KW-0472">Membrane</keyword>
<feature type="non-terminal residue" evidence="2">
    <location>
        <position position="84"/>
    </location>
</feature>
<evidence type="ECO:0000256" key="1">
    <source>
        <dbReference type="SAM" id="Phobius"/>
    </source>
</evidence>
<evidence type="ECO:0000313" key="2">
    <source>
        <dbReference type="EMBL" id="MEI5617418.1"/>
    </source>
</evidence>
<organism evidence="2 3">
    <name type="scientific">Streptomyces brasiliscabiei</name>
    <dbReference type="NCBI Taxonomy" id="2736302"/>
    <lineage>
        <taxon>Bacteria</taxon>
        <taxon>Bacillati</taxon>
        <taxon>Actinomycetota</taxon>
        <taxon>Actinomycetes</taxon>
        <taxon>Kitasatosporales</taxon>
        <taxon>Streptomycetaceae</taxon>
        <taxon>Streptomyces</taxon>
    </lineage>
</organism>
<comment type="caution">
    <text evidence="2">The sequence shown here is derived from an EMBL/GenBank/DDBJ whole genome shotgun (WGS) entry which is preliminary data.</text>
</comment>